<dbReference type="SUPFAM" id="SSF54768">
    <property type="entry name" value="dsRNA-binding domain-like"/>
    <property type="match status" value="1"/>
</dbReference>
<dbReference type="CDD" id="cd00048">
    <property type="entry name" value="DSRM_SF"/>
    <property type="match status" value="1"/>
</dbReference>
<dbReference type="PANTHER" id="PTHR42030:SF1">
    <property type="entry name" value="DRBM DOMAIN-CONTAINING PROTEIN"/>
    <property type="match status" value="1"/>
</dbReference>
<organism evidence="1 2">
    <name type="scientific">Pyricularia oryzae</name>
    <name type="common">Rice blast fungus</name>
    <name type="synonym">Magnaporthe oryzae</name>
    <dbReference type="NCBI Taxonomy" id="318829"/>
    <lineage>
        <taxon>Eukaryota</taxon>
        <taxon>Fungi</taxon>
        <taxon>Dikarya</taxon>
        <taxon>Ascomycota</taxon>
        <taxon>Pezizomycotina</taxon>
        <taxon>Sordariomycetes</taxon>
        <taxon>Sordariomycetidae</taxon>
        <taxon>Magnaporthales</taxon>
        <taxon>Pyriculariaceae</taxon>
        <taxon>Pyricularia</taxon>
    </lineage>
</organism>
<accession>A0A4P7N8R7</accession>
<reference evidence="1 2" key="1">
    <citation type="journal article" date="2019" name="Mol. Biol. Evol.">
        <title>Blast fungal genomes show frequent chromosomal changes, gene gains and losses, and effector gene turnover.</title>
        <authorList>
            <person name="Gomez Luciano L.B."/>
            <person name="Jason Tsai I."/>
            <person name="Chuma I."/>
            <person name="Tosa Y."/>
            <person name="Chen Y.H."/>
            <person name="Li J.Y."/>
            <person name="Li M.Y."/>
            <person name="Jade Lu M.Y."/>
            <person name="Nakayashiki H."/>
            <person name="Li W.H."/>
        </authorList>
    </citation>
    <scope>NUCLEOTIDE SEQUENCE [LARGE SCALE GENOMIC DNA]</scope>
    <source>
        <strain evidence="1">MZ5-1-6</strain>
    </source>
</reference>
<dbReference type="EMBL" id="CP034206">
    <property type="protein sequence ID" value="QBZ59068.1"/>
    <property type="molecule type" value="Genomic_DNA"/>
</dbReference>
<dbReference type="VEuPathDB" id="FungiDB:M_BR32_EuGene_00045631"/>
<sequence length="96" mass="10817">MPSSSSKKSSATWQSKLEDACREFQISAPKYQLVSDRRGGRTAWSSQVTIYNQTHSARFWYDGKNLHNAREDAAEVAWNWLTTPSSSPSTSNTASW</sequence>
<evidence type="ECO:0000313" key="2">
    <source>
        <dbReference type="Proteomes" id="UP000294847"/>
    </source>
</evidence>
<dbReference type="Gene3D" id="3.30.160.20">
    <property type="match status" value="1"/>
</dbReference>
<gene>
    <name evidence="1" type="ORF">PoMZ_04028</name>
</gene>
<dbReference type="AlphaFoldDB" id="A0A4P7N8R7"/>
<dbReference type="Proteomes" id="UP000294847">
    <property type="component" value="Chromosome 3"/>
</dbReference>
<dbReference type="SMR" id="A0A4P7N8R7"/>
<dbReference type="PANTHER" id="PTHR42030">
    <property type="entry name" value="DRBM DOMAIN-CONTAINING PROTEIN"/>
    <property type="match status" value="1"/>
</dbReference>
<evidence type="ECO:0000313" key="1">
    <source>
        <dbReference type="EMBL" id="QBZ59068.1"/>
    </source>
</evidence>
<name>A0A4P7N8R7_PYROR</name>
<dbReference type="OMA" id="HYCATNQ"/>
<protein>
    <submittedName>
        <fullName evidence="1">Uncharacterized protein</fullName>
    </submittedName>
</protein>
<proteinExistence type="predicted"/>